<keyword evidence="5" id="KW-1185">Reference proteome</keyword>
<dbReference type="Gene3D" id="3.40.1310.30">
    <property type="match status" value="1"/>
</dbReference>
<dbReference type="Gene3D" id="3.40.50.300">
    <property type="entry name" value="P-loop containing nucleotide triphosphate hydrolases"/>
    <property type="match status" value="1"/>
</dbReference>
<dbReference type="SUPFAM" id="SSF52540">
    <property type="entry name" value="P-loop containing nucleoside triphosphate hydrolases"/>
    <property type="match status" value="1"/>
</dbReference>
<dbReference type="Pfam" id="PF00910">
    <property type="entry name" value="RNA_helicase"/>
    <property type="match status" value="1"/>
</dbReference>
<proteinExistence type="predicted"/>
<evidence type="ECO:0000313" key="4">
    <source>
        <dbReference type="EMBL" id="MET3633564.1"/>
    </source>
</evidence>
<dbReference type="InterPro" id="IPR027417">
    <property type="entry name" value="P-loop_NTPase"/>
</dbReference>
<reference evidence="4 5" key="1">
    <citation type="submission" date="2024-06" db="EMBL/GenBank/DDBJ databases">
        <title>Genomic Encyclopedia of Type Strains, Phase IV (KMG-IV): sequencing the most valuable type-strain genomes for metagenomic binning, comparative biology and taxonomic classification.</title>
        <authorList>
            <person name="Goeker M."/>
        </authorList>
    </citation>
    <scope>NUCLEOTIDE SEQUENCE [LARGE SCALE GENOMIC DNA]</scope>
    <source>
        <strain evidence="4 5">DSM 28302</strain>
    </source>
</reference>
<feature type="compositionally biased region" description="Basic and acidic residues" evidence="1">
    <location>
        <begin position="385"/>
        <end position="397"/>
    </location>
</feature>
<feature type="domain" description="Plasmid replication protein origin binding" evidence="3">
    <location>
        <begin position="10"/>
        <end position="128"/>
    </location>
</feature>
<organism evidence="4 5">
    <name type="scientific">Streptococcus porcorum</name>
    <dbReference type="NCBI Taxonomy" id="701526"/>
    <lineage>
        <taxon>Bacteria</taxon>
        <taxon>Bacillati</taxon>
        <taxon>Bacillota</taxon>
        <taxon>Bacilli</taxon>
        <taxon>Lactobacillales</taxon>
        <taxon>Streptococcaceae</taxon>
        <taxon>Streptococcus</taxon>
    </lineage>
</organism>
<name>A0ABV2JCR8_9STRE</name>
<evidence type="ECO:0000256" key="1">
    <source>
        <dbReference type="SAM" id="MobiDB-lite"/>
    </source>
</evidence>
<feature type="region of interest" description="Disordered" evidence="1">
    <location>
        <begin position="366"/>
        <end position="397"/>
    </location>
</feature>
<evidence type="ECO:0000259" key="2">
    <source>
        <dbReference type="Pfam" id="PF00910"/>
    </source>
</evidence>
<dbReference type="RefSeq" id="WP_354367231.1">
    <property type="nucleotide sequence ID" value="NZ_JBEPLN010000002.1"/>
</dbReference>
<dbReference type="Pfam" id="PF01719">
    <property type="entry name" value="Rep_OBD"/>
    <property type="match status" value="1"/>
</dbReference>
<feature type="domain" description="Helicase superfamily 3 single-stranded DNA/RNA virus" evidence="2">
    <location>
        <begin position="214"/>
        <end position="303"/>
    </location>
</feature>
<evidence type="ECO:0008006" key="6">
    <source>
        <dbReference type="Google" id="ProtNLM"/>
    </source>
</evidence>
<dbReference type="EMBL" id="JBEPLN010000002">
    <property type="protein sequence ID" value="MET3633564.1"/>
    <property type="molecule type" value="Genomic_DNA"/>
</dbReference>
<comment type="caution">
    <text evidence="4">The sequence shown here is derived from an EMBL/GenBank/DDBJ whole genome shotgun (WGS) entry which is preliminary data.</text>
</comment>
<sequence length="397" mass="46747">MVKKQRAIMYTQQLRLLPDKDWKQAVKRIVKATEPTQWAGIVHDKDLTEDGDPVEPHLHLMLYFKHARSPRNVAWEIEGKTGKREEVKTERLEFFQRVNNGYSYLVHHTKGAQDKYQYDPSQVFSNFDYPKKLEQIEKQVQRRQNQTDNELIADYLNQLYDGVLSLEEVEAELTGSLYAKASNRLKAVVEKRQEFLIKDYIAYMTSQKRYKTVVYIYGEAGLGKTKLAKHYAKELGLAYFITGSSRDPFQTYHQEAVVILDELRPRSFRYDDLLKILDPFNFEVLVPSRYYDKALTAEYLFITSPYSPLELYQEAFGGKDRTDSFEQLNRRLDTVLQVTDDLIYPMAFDKTDQTYHPIEDKAFTNWVKPKPSEDHPKENFLAQLERSKHDTEPKRDH</sequence>
<evidence type="ECO:0000259" key="3">
    <source>
        <dbReference type="Pfam" id="PF01719"/>
    </source>
</evidence>
<dbReference type="InterPro" id="IPR000605">
    <property type="entry name" value="Helicase_SF3_ssDNA/RNA_vir"/>
</dbReference>
<accession>A0ABV2JCR8</accession>
<evidence type="ECO:0000313" key="5">
    <source>
        <dbReference type="Proteomes" id="UP001549037"/>
    </source>
</evidence>
<protein>
    <recommendedName>
        <fullName evidence="6">Replication protein</fullName>
    </recommendedName>
</protein>
<gene>
    <name evidence="4" type="ORF">ABID28_000194</name>
</gene>
<dbReference type="InterPro" id="IPR002631">
    <property type="entry name" value="Plasmid_rep_OBD"/>
</dbReference>
<dbReference type="Proteomes" id="UP001549037">
    <property type="component" value="Unassembled WGS sequence"/>
</dbReference>